<feature type="region of interest" description="Disordered" evidence="4">
    <location>
        <begin position="240"/>
        <end position="279"/>
    </location>
</feature>
<dbReference type="GO" id="GO:0004016">
    <property type="term" value="F:adenylate cyclase activity"/>
    <property type="evidence" value="ECO:0007669"/>
    <property type="project" value="TreeGrafter"/>
</dbReference>
<keyword evidence="7" id="KW-1185">Reference proteome</keyword>
<feature type="compositionally biased region" description="Basic and acidic residues" evidence="4">
    <location>
        <begin position="503"/>
        <end position="514"/>
    </location>
</feature>
<dbReference type="EMBL" id="GL439972">
    <property type="protein sequence ID" value="EFN66447.1"/>
    <property type="molecule type" value="Genomic_DNA"/>
</dbReference>
<sequence>MTESTNLNYSELIKTETEAFRKRGDVDHVFTGSVKCELCDFKPTRLFQYYHHIIVHCKRMSDSESEIDPAPALNTESLYNEDNFPEEIRSKKKKRRKNVKPKRCKLRDCDFVTTKGSDVTEMKKELWMHMRKNHKYPLACRLCPFVTEPKHHMVYHWLGDHTKLRPFKCEEANCSYSCVAKSMLNSHVVRHWNVHQYNCKDCPFKARLLHAMKKHMKEKNHTHVLVLNEDGTQNETAVIDVYSKKRGPRRNTVVKNQDKSDQSDLNQSSSSTASPEPQVSLEPLISHSQIQQQLVEFDNNINSNNNQSNFSMIHSTVLKMLHNLNNLISDTILNWKNNQNPSCWNYVIYMFKHIFGENMISYMNIEMSNDSQNRLDYLFFMQKTVDFYIDNLSKIDRNNFEIINNSGAGPSNDKNDVNHTHKFAIFDELEYQLKTQNISTIGRANLETPNSKIGPIDYKKYINPTSTSNKRKAESEELDDIGMTSNNYFNLTNNNKTGSSNKISDEISTSEKLESQPQMQNDKILNQPSSISKFKITGATKRKSKTQIRFVVEENTERNKITSFESPNSKYDLQKKSQINVTVNNIIKVLEQPDVKLTYMTPPSVSTISDKISVKGKSITNSVRPSSPYRARLSINGKLLSDEEIIDMKTSTGMAYCGVIGHTARKYYAIIGPPVDKVMKIMIISYAKVSCDYDTIIHSHLKKYQFRSRGVRIFGLLEKFHVYEYLGDTPMRKDLSAIESLDYCYPILGRARELEYFDNILDEIGVTGRNYSGLLIELKIKICILLDDIQHMDYISWQFLSSALNNDNIVTAMTMLKPNSWEDLSHVEVEIYKDKRLMKHTLLGLDVNLLPIFACQFLNVFAIPRILHRILRRRKDGSIGWCEALLTLILQSNSLDFIRISPGEAARYDLIFMDTTLVTKLPIDLTPDELAPPLPWSQMSELDICVTNENYFEIEDINRDMRGTSYVVFIELMGEIYNRMNPYEHSFIMCAATLGKVFKRSMLENVMPSSIPPHTVTGSVILSSPLYAHCKMLEFKVDLFRSIMYDMQSNEERQEHHARAAKIYGLDAQKCNFCGKGHFLHVPSKEKFTEEESPTDSPRVSLVRHRTLIEDRNNRWMLAKPSILPMRLSKREESVNIRRISILPTYLDDEEEKGEIEVLDFFMEYSAGLIQTAQPLYAIKLLSSATERNEAIEIAEWTDDIAKKNITNKGIILALMGLYSQIIIDNKLKAAQTYALKSFKLAFSNIDNFLEKGEIYLVTVQVLHRTKNIELIQYIERPMLAVIKAKISWNNVEEITMMAKIYLMMYQVRALRGELEEAINIGIKVLKISATLHLNKLMLVIVPSLAQIMLWTKRINEAVDLMRELYFLAEEDVDLSDKTWYYALSLEFILDAGVVLDSYETFHNYYEKCVDQDRSKFCVWRDPQSLSRLLTCLWLYQLRMGHTINDAFTCSAEELIKDVSYDDFSRIFTCIKGLECYLLMLLRCINMKQSEKLLDLIQDISKIIKCLGNVSKHAIVIKPCLYLLMAYLNVLRGRKSTTRFYLHKAQKFAVSQGNKLIEAWIMQNRRTWKEKIYNNMARYWVEYAGSTDMVSWQYIHHFNISTWSTILYPLPIPDLHL</sequence>
<feature type="domain" description="C2H2-type" evidence="5">
    <location>
        <begin position="169"/>
        <end position="191"/>
    </location>
</feature>
<evidence type="ECO:0000256" key="3">
    <source>
        <dbReference type="ARBA" id="ARBA00023239"/>
    </source>
</evidence>
<keyword evidence="3" id="KW-0456">Lyase</keyword>
<dbReference type="Gene3D" id="3.30.70.1230">
    <property type="entry name" value="Nucleotide cyclase"/>
    <property type="match status" value="1"/>
</dbReference>
<reference evidence="6 7" key="1">
    <citation type="journal article" date="2010" name="Science">
        <title>Genomic comparison of the ants Camponotus floridanus and Harpegnathos saltator.</title>
        <authorList>
            <person name="Bonasio R."/>
            <person name="Zhang G."/>
            <person name="Ye C."/>
            <person name="Mutti N.S."/>
            <person name="Fang X."/>
            <person name="Qin N."/>
            <person name="Donahue G."/>
            <person name="Yang P."/>
            <person name="Li Q."/>
            <person name="Li C."/>
            <person name="Zhang P."/>
            <person name="Huang Z."/>
            <person name="Berger S.L."/>
            <person name="Reinberg D."/>
            <person name="Wang J."/>
            <person name="Liebig J."/>
        </authorList>
    </citation>
    <scope>NUCLEOTIDE SEQUENCE [LARGE SCALE GENOMIC DNA]</scope>
    <source>
        <strain evidence="7">C129</strain>
    </source>
</reference>
<evidence type="ECO:0000259" key="5">
    <source>
        <dbReference type="PROSITE" id="PS00028"/>
    </source>
</evidence>
<feature type="compositionally biased region" description="Low complexity" evidence="4">
    <location>
        <begin position="263"/>
        <end position="274"/>
    </location>
</feature>
<organism evidence="7">
    <name type="scientific">Camponotus floridanus</name>
    <name type="common">Florida carpenter ant</name>
    <dbReference type="NCBI Taxonomy" id="104421"/>
    <lineage>
        <taxon>Eukaryota</taxon>
        <taxon>Metazoa</taxon>
        <taxon>Ecdysozoa</taxon>
        <taxon>Arthropoda</taxon>
        <taxon>Hexapoda</taxon>
        <taxon>Insecta</taxon>
        <taxon>Pterygota</taxon>
        <taxon>Neoptera</taxon>
        <taxon>Endopterygota</taxon>
        <taxon>Hymenoptera</taxon>
        <taxon>Apocrita</taxon>
        <taxon>Aculeata</taxon>
        <taxon>Formicoidea</taxon>
        <taxon>Formicidae</taxon>
        <taxon>Formicinae</taxon>
        <taxon>Camponotus</taxon>
    </lineage>
</organism>
<dbReference type="InterPro" id="IPR029787">
    <property type="entry name" value="Nucleotide_cyclase"/>
</dbReference>
<dbReference type="Gene3D" id="3.30.160.60">
    <property type="entry name" value="Classic Zinc Finger"/>
    <property type="match status" value="1"/>
</dbReference>
<dbReference type="InParanoid" id="E2AJC6"/>
<dbReference type="GO" id="GO:0005737">
    <property type="term" value="C:cytoplasm"/>
    <property type="evidence" value="ECO:0007669"/>
    <property type="project" value="TreeGrafter"/>
</dbReference>
<gene>
    <name evidence="6" type="ORF">EAG_12596</name>
</gene>
<evidence type="ECO:0000256" key="1">
    <source>
        <dbReference type="ARBA" id="ARBA00022741"/>
    </source>
</evidence>
<proteinExistence type="predicted"/>
<accession>E2AJC6</accession>
<keyword evidence="1" id="KW-0547">Nucleotide-binding</keyword>
<feature type="region of interest" description="Disordered" evidence="4">
    <location>
        <begin position="495"/>
        <end position="519"/>
    </location>
</feature>
<evidence type="ECO:0000256" key="2">
    <source>
        <dbReference type="ARBA" id="ARBA00022840"/>
    </source>
</evidence>
<protein>
    <submittedName>
        <fullName evidence="6">Protein hunchback</fullName>
    </submittedName>
</protein>
<evidence type="ECO:0000313" key="7">
    <source>
        <dbReference type="Proteomes" id="UP000000311"/>
    </source>
</evidence>
<dbReference type="PROSITE" id="PS00028">
    <property type="entry name" value="ZINC_FINGER_C2H2_1"/>
    <property type="match status" value="1"/>
</dbReference>
<dbReference type="OrthoDB" id="10015593at2759"/>
<dbReference type="GO" id="GO:0005524">
    <property type="term" value="F:ATP binding"/>
    <property type="evidence" value="ECO:0007669"/>
    <property type="project" value="UniProtKB-KW"/>
</dbReference>
<evidence type="ECO:0000256" key="4">
    <source>
        <dbReference type="SAM" id="MobiDB-lite"/>
    </source>
</evidence>
<evidence type="ECO:0000313" key="6">
    <source>
        <dbReference type="EMBL" id="EFN66447.1"/>
    </source>
</evidence>
<dbReference type="SMART" id="SM00355">
    <property type="entry name" value="ZnF_C2H2"/>
    <property type="match status" value="5"/>
</dbReference>
<dbReference type="PANTHER" id="PTHR16305:SF28">
    <property type="entry name" value="GUANYLATE CYCLASE DOMAIN-CONTAINING PROTEIN"/>
    <property type="match status" value="1"/>
</dbReference>
<dbReference type="InterPro" id="IPR013087">
    <property type="entry name" value="Znf_C2H2_type"/>
</dbReference>
<keyword evidence="2" id="KW-0067">ATP-binding</keyword>
<dbReference type="PANTHER" id="PTHR16305">
    <property type="entry name" value="TESTICULAR SOLUBLE ADENYLYL CYCLASE"/>
    <property type="match status" value="1"/>
</dbReference>
<dbReference type="Proteomes" id="UP000000311">
    <property type="component" value="Unassembled WGS sequence"/>
</dbReference>
<name>E2AJC6_CAMFO</name>